<reference evidence="9" key="1">
    <citation type="journal article" date="2020" name="mSystems">
        <title>Genome- and Community-Level Interaction Insights into Carbon Utilization and Element Cycling Functions of Hydrothermarchaeota in Hydrothermal Sediment.</title>
        <authorList>
            <person name="Zhou Z."/>
            <person name="Liu Y."/>
            <person name="Xu W."/>
            <person name="Pan J."/>
            <person name="Luo Z.H."/>
            <person name="Li M."/>
        </authorList>
    </citation>
    <scope>NUCLEOTIDE SEQUENCE [LARGE SCALE GENOMIC DNA]</scope>
    <source>
        <strain evidence="9">HyVt-460</strain>
    </source>
</reference>
<keyword evidence="5" id="KW-0812">Transmembrane</keyword>
<dbReference type="Gene3D" id="1.20.1600.10">
    <property type="entry name" value="Outer membrane efflux proteins (OEP)"/>
    <property type="match status" value="1"/>
</dbReference>
<comment type="similarity">
    <text evidence="2">Belongs to the outer membrane factor (OMF) (TC 1.B.17) family.</text>
</comment>
<dbReference type="Proteomes" id="UP000885771">
    <property type="component" value="Unassembled WGS sequence"/>
</dbReference>
<evidence type="ECO:0000313" key="9">
    <source>
        <dbReference type="EMBL" id="HHM02635.1"/>
    </source>
</evidence>
<sequence length="424" mass="48707">MRRQWLFFLLIFTGIGLAQESQNVLVLDDLIEEGLKNNPQLQAFYTQSRADEARIPQAGSLPDPMVSLNILNLPVDNFVFDQEPMTGKQLGIKQTFPFPGKLSLKENIAREGANVSKANWEELRWQLIRNIKVTYYNLYFVDEAIKTTQKNHKLLTEFVDIAGQKYAVGRGLQQDVLKAQVELSKMEDKLIDLRQKRETLESRMNALLNRPVDQPLAKTRALAYKPFELNRNDLEELILNNKPLFKAWKSRIDQSREKVSLAEKQYWPDFSVFAAYSQRDVLQSGLGGADFLSAGITLNVPLYFWRKQRKQVEENILRKQSVEERYQNVKLQTFSALDDAISEHLKLNERVNLYESGIIPQATQALQSAMIGYQTDKVDFLTLVNNQMTLFNLELEYARILSAYNKNVAELEYLTGDILTGAGN</sequence>
<evidence type="ECO:0000256" key="5">
    <source>
        <dbReference type="ARBA" id="ARBA00022692"/>
    </source>
</evidence>
<accession>A0A7V5VFB3</accession>
<evidence type="ECO:0000256" key="6">
    <source>
        <dbReference type="ARBA" id="ARBA00023136"/>
    </source>
</evidence>
<keyword evidence="6" id="KW-0472">Membrane</keyword>
<dbReference type="GO" id="GO:0015562">
    <property type="term" value="F:efflux transmembrane transporter activity"/>
    <property type="evidence" value="ECO:0007669"/>
    <property type="project" value="InterPro"/>
</dbReference>
<organism evidence="9">
    <name type="scientific">Caldithrix abyssi</name>
    <dbReference type="NCBI Taxonomy" id="187145"/>
    <lineage>
        <taxon>Bacteria</taxon>
        <taxon>Pseudomonadati</taxon>
        <taxon>Calditrichota</taxon>
        <taxon>Calditrichia</taxon>
        <taxon>Calditrichales</taxon>
        <taxon>Calditrichaceae</taxon>
        <taxon>Caldithrix</taxon>
    </lineage>
</organism>
<dbReference type="AlphaFoldDB" id="A0A7V5VFB3"/>
<evidence type="ECO:0000256" key="2">
    <source>
        <dbReference type="ARBA" id="ARBA00007613"/>
    </source>
</evidence>
<evidence type="ECO:0000256" key="4">
    <source>
        <dbReference type="ARBA" id="ARBA00022452"/>
    </source>
</evidence>
<evidence type="ECO:0000256" key="3">
    <source>
        <dbReference type="ARBA" id="ARBA00022448"/>
    </source>
</evidence>
<keyword evidence="8" id="KW-0175">Coiled coil</keyword>
<dbReference type="PANTHER" id="PTHR30026">
    <property type="entry name" value="OUTER MEMBRANE PROTEIN TOLC"/>
    <property type="match status" value="1"/>
</dbReference>
<dbReference type="InterPro" id="IPR003423">
    <property type="entry name" value="OMP_efflux"/>
</dbReference>
<gene>
    <name evidence="9" type="ORF">ENJ15_06440</name>
</gene>
<comment type="subcellular location">
    <subcellularLocation>
        <location evidence="1">Cell outer membrane</location>
    </subcellularLocation>
</comment>
<dbReference type="InterPro" id="IPR051906">
    <property type="entry name" value="TolC-like"/>
</dbReference>
<evidence type="ECO:0000256" key="1">
    <source>
        <dbReference type="ARBA" id="ARBA00004442"/>
    </source>
</evidence>
<dbReference type="EMBL" id="DRLI01000248">
    <property type="protein sequence ID" value="HHM02635.1"/>
    <property type="molecule type" value="Genomic_DNA"/>
</dbReference>
<keyword evidence="3" id="KW-0813">Transport</keyword>
<evidence type="ECO:0000256" key="8">
    <source>
        <dbReference type="SAM" id="Coils"/>
    </source>
</evidence>
<keyword evidence="4" id="KW-1134">Transmembrane beta strand</keyword>
<protein>
    <submittedName>
        <fullName evidence="9">TolC family protein</fullName>
    </submittedName>
</protein>
<name>A0A7V5VFB3_CALAY</name>
<dbReference type="GO" id="GO:0009279">
    <property type="term" value="C:cell outer membrane"/>
    <property type="evidence" value="ECO:0007669"/>
    <property type="project" value="UniProtKB-SubCell"/>
</dbReference>
<dbReference type="PANTHER" id="PTHR30026:SF20">
    <property type="entry name" value="OUTER MEMBRANE PROTEIN TOLC"/>
    <property type="match status" value="1"/>
</dbReference>
<dbReference type="GO" id="GO:0015288">
    <property type="term" value="F:porin activity"/>
    <property type="evidence" value="ECO:0007669"/>
    <property type="project" value="TreeGrafter"/>
</dbReference>
<feature type="coiled-coil region" evidence="8">
    <location>
        <begin position="176"/>
        <end position="210"/>
    </location>
</feature>
<evidence type="ECO:0000256" key="7">
    <source>
        <dbReference type="ARBA" id="ARBA00023237"/>
    </source>
</evidence>
<dbReference type="Pfam" id="PF02321">
    <property type="entry name" value="OEP"/>
    <property type="match status" value="2"/>
</dbReference>
<keyword evidence="7" id="KW-0998">Cell outer membrane</keyword>
<dbReference type="SUPFAM" id="SSF56954">
    <property type="entry name" value="Outer membrane efflux proteins (OEP)"/>
    <property type="match status" value="1"/>
</dbReference>
<comment type="caution">
    <text evidence="9">The sequence shown here is derived from an EMBL/GenBank/DDBJ whole genome shotgun (WGS) entry which is preliminary data.</text>
</comment>
<dbReference type="GO" id="GO:1990281">
    <property type="term" value="C:efflux pump complex"/>
    <property type="evidence" value="ECO:0007669"/>
    <property type="project" value="TreeGrafter"/>
</dbReference>
<proteinExistence type="inferred from homology"/>